<reference evidence="2 3" key="1">
    <citation type="submission" date="2020-07" db="EMBL/GenBank/DDBJ databases">
        <title>Huge and variable diversity of episymbiotic CPR bacteria and DPANN archaea in groundwater ecosystems.</title>
        <authorList>
            <person name="He C.Y."/>
            <person name="Keren R."/>
            <person name="Whittaker M."/>
            <person name="Farag I.F."/>
            <person name="Doudna J."/>
            <person name="Cate J.H.D."/>
            <person name="Banfield J.F."/>
        </authorList>
    </citation>
    <scope>NUCLEOTIDE SEQUENCE [LARGE SCALE GENOMIC DNA]</scope>
    <source>
        <strain evidence="2">NC_groundwater_70_Ag_B-0.1um_54_66</strain>
    </source>
</reference>
<dbReference type="InterPro" id="IPR050248">
    <property type="entry name" value="Polysacc_deacetylase_ArnD"/>
</dbReference>
<dbReference type="Pfam" id="PF01522">
    <property type="entry name" value="Polysacc_deac_1"/>
    <property type="match status" value="1"/>
</dbReference>
<organism evidence="2 3">
    <name type="scientific">Micavibrio aeruginosavorus</name>
    <dbReference type="NCBI Taxonomy" id="349221"/>
    <lineage>
        <taxon>Bacteria</taxon>
        <taxon>Pseudomonadati</taxon>
        <taxon>Bdellovibrionota</taxon>
        <taxon>Bdellovibrionia</taxon>
        <taxon>Bdellovibrionales</taxon>
        <taxon>Pseudobdellovibrionaceae</taxon>
        <taxon>Micavibrio</taxon>
    </lineage>
</organism>
<dbReference type="GO" id="GO:0016810">
    <property type="term" value="F:hydrolase activity, acting on carbon-nitrogen (but not peptide) bonds"/>
    <property type="evidence" value="ECO:0007669"/>
    <property type="project" value="InterPro"/>
</dbReference>
<accession>A0A7T5R351</accession>
<feature type="domain" description="NodB homology" evidence="1">
    <location>
        <begin position="4"/>
        <end position="105"/>
    </location>
</feature>
<dbReference type="PANTHER" id="PTHR10587">
    <property type="entry name" value="GLYCOSYL TRANSFERASE-RELATED"/>
    <property type="match status" value="1"/>
</dbReference>
<gene>
    <name evidence="2" type="ORF">HYS17_02310</name>
</gene>
<dbReference type="GO" id="GO:0005975">
    <property type="term" value="P:carbohydrate metabolic process"/>
    <property type="evidence" value="ECO:0007669"/>
    <property type="project" value="InterPro"/>
</dbReference>
<dbReference type="AlphaFoldDB" id="A0A7T5R351"/>
<evidence type="ECO:0000313" key="2">
    <source>
        <dbReference type="EMBL" id="QQG36629.1"/>
    </source>
</evidence>
<dbReference type="SUPFAM" id="SSF88713">
    <property type="entry name" value="Glycoside hydrolase/deacetylase"/>
    <property type="match status" value="1"/>
</dbReference>
<protein>
    <submittedName>
        <fullName evidence="2">Polysaccharide deacetylase family protein</fullName>
    </submittedName>
</protein>
<evidence type="ECO:0000313" key="3">
    <source>
        <dbReference type="Proteomes" id="UP000595362"/>
    </source>
</evidence>
<dbReference type="InterPro" id="IPR002509">
    <property type="entry name" value="NODB_dom"/>
</dbReference>
<dbReference type="InterPro" id="IPR011330">
    <property type="entry name" value="Glyco_hydro/deAcase_b/a-brl"/>
</dbReference>
<dbReference type="Proteomes" id="UP000595362">
    <property type="component" value="Chromosome"/>
</dbReference>
<name>A0A7T5R351_9BACT</name>
<dbReference type="EMBL" id="CP066681">
    <property type="protein sequence ID" value="QQG36629.1"/>
    <property type="molecule type" value="Genomic_DNA"/>
</dbReference>
<dbReference type="PANTHER" id="PTHR10587:SF125">
    <property type="entry name" value="POLYSACCHARIDE DEACETYLASE YHEN-RELATED"/>
    <property type="match status" value="1"/>
</dbReference>
<proteinExistence type="predicted"/>
<sequence length="261" mass="29288">MSEILLTIDDSPSPDTDELTAFLQAQGVNAILFCRGDRLRDNPDPVVRAVERGFVAANHAFHHRRASQISFDEVKTEILETEALLDQVYQRAGCARPALYFRFPHMDRGAGGWIVDYNAAPAHEQTLRRLFVDGLNTKLAPPTAEQVDKKSRLQEFLRVSGFTALPAQGVTHEWYRQTEVAQAVDAMFTFSTSDWMLTQRHLGKWPCKSIGDLKQKIDNDPWLAVSGSDNIVLAHDQPEILPVVKALVGHMLHKGFSFKPV</sequence>
<evidence type="ECO:0000259" key="1">
    <source>
        <dbReference type="Pfam" id="PF01522"/>
    </source>
</evidence>
<dbReference type="Gene3D" id="3.20.20.370">
    <property type="entry name" value="Glycoside hydrolase/deacetylase"/>
    <property type="match status" value="1"/>
</dbReference>
<dbReference type="CDD" id="cd10917">
    <property type="entry name" value="CE4_NodB_like_6s_7s"/>
    <property type="match status" value="1"/>
</dbReference>